<evidence type="ECO:0000313" key="3">
    <source>
        <dbReference type="EMBL" id="GAA5190388.1"/>
    </source>
</evidence>
<dbReference type="Proteomes" id="UP001501570">
    <property type="component" value="Unassembled WGS sequence"/>
</dbReference>
<comment type="caution">
    <text evidence="3">The sequence shown here is derived from an EMBL/GenBank/DDBJ whole genome shotgun (WGS) entry which is preliminary data.</text>
</comment>
<dbReference type="InterPro" id="IPR014710">
    <property type="entry name" value="RmlC-like_jellyroll"/>
</dbReference>
<protein>
    <recommendedName>
        <fullName evidence="2">AraC-type arabinose-binding/dimerisation domain-containing protein</fullName>
    </recommendedName>
</protein>
<dbReference type="Gene3D" id="2.60.120.10">
    <property type="entry name" value="Jelly Rolls"/>
    <property type="match status" value="1"/>
</dbReference>
<accession>A0ABP9S3F6</accession>
<dbReference type="EMBL" id="BAABJQ010000014">
    <property type="protein sequence ID" value="GAA5190388.1"/>
    <property type="molecule type" value="Genomic_DNA"/>
</dbReference>
<dbReference type="RefSeq" id="WP_345632614.1">
    <property type="nucleotide sequence ID" value="NZ_BAABJQ010000014.1"/>
</dbReference>
<name>A0ABP9S3F6_9ACTN</name>
<keyword evidence="4" id="KW-1185">Reference proteome</keyword>
<dbReference type="InterPro" id="IPR011051">
    <property type="entry name" value="RmlC_Cupin_sf"/>
</dbReference>
<evidence type="ECO:0000313" key="4">
    <source>
        <dbReference type="Proteomes" id="UP001501570"/>
    </source>
</evidence>
<evidence type="ECO:0000259" key="2">
    <source>
        <dbReference type="Pfam" id="PF02311"/>
    </source>
</evidence>
<dbReference type="SUPFAM" id="SSF51182">
    <property type="entry name" value="RmlC-like cupins"/>
    <property type="match status" value="1"/>
</dbReference>
<proteinExistence type="predicted"/>
<organism evidence="3 4">
    <name type="scientific">Rugosimonospora acidiphila</name>
    <dbReference type="NCBI Taxonomy" id="556531"/>
    <lineage>
        <taxon>Bacteria</taxon>
        <taxon>Bacillati</taxon>
        <taxon>Actinomycetota</taxon>
        <taxon>Actinomycetes</taxon>
        <taxon>Micromonosporales</taxon>
        <taxon>Micromonosporaceae</taxon>
        <taxon>Rugosimonospora</taxon>
    </lineage>
</organism>
<feature type="domain" description="AraC-type arabinose-binding/dimerisation" evidence="2">
    <location>
        <begin position="77"/>
        <end position="122"/>
    </location>
</feature>
<dbReference type="InterPro" id="IPR003313">
    <property type="entry name" value="AraC-bd"/>
</dbReference>
<evidence type="ECO:0000256" key="1">
    <source>
        <dbReference type="ARBA" id="ARBA00023125"/>
    </source>
</evidence>
<keyword evidence="1" id="KW-0238">DNA-binding</keyword>
<sequence length="172" mass="20007">MDLERTAERVRDRDPREQGFYENVFANLAERRQRANDGRIVIKASEAMWEENRQGKIGYYLHELVKDSALQDWRVFAHDIHTHSGRHTHQGGLVLYVTRGSGYTVVNGVREDWREGDLIVLPVLPGGCEHQHFNEDPDQASEWFAFIFVPLQYATGALFEQKENSPNWKDPR</sequence>
<dbReference type="Pfam" id="PF02311">
    <property type="entry name" value="AraC_binding"/>
    <property type="match status" value="1"/>
</dbReference>
<gene>
    <name evidence="3" type="ORF">GCM10023322_45400</name>
</gene>
<reference evidence="4" key="1">
    <citation type="journal article" date="2019" name="Int. J. Syst. Evol. Microbiol.">
        <title>The Global Catalogue of Microorganisms (GCM) 10K type strain sequencing project: providing services to taxonomists for standard genome sequencing and annotation.</title>
        <authorList>
            <consortium name="The Broad Institute Genomics Platform"/>
            <consortium name="The Broad Institute Genome Sequencing Center for Infectious Disease"/>
            <person name="Wu L."/>
            <person name="Ma J."/>
        </authorList>
    </citation>
    <scope>NUCLEOTIDE SEQUENCE [LARGE SCALE GENOMIC DNA]</scope>
    <source>
        <strain evidence="4">JCM 18304</strain>
    </source>
</reference>